<accession>A0A917GY47</accession>
<evidence type="ECO:0000256" key="1">
    <source>
        <dbReference type="ARBA" id="ARBA00023015"/>
    </source>
</evidence>
<gene>
    <name evidence="5" type="primary">yulB</name>
    <name evidence="5" type="ORF">GCM10010918_12710</name>
</gene>
<evidence type="ECO:0000256" key="3">
    <source>
        <dbReference type="ARBA" id="ARBA00023163"/>
    </source>
</evidence>
<comment type="caution">
    <text evidence="5">The sequence shown here is derived from an EMBL/GenBank/DDBJ whole genome shotgun (WGS) entry which is preliminary data.</text>
</comment>
<dbReference type="InterPro" id="IPR037171">
    <property type="entry name" value="NagB/RpiA_transferase-like"/>
</dbReference>
<dbReference type="Gene3D" id="3.40.50.1360">
    <property type="match status" value="1"/>
</dbReference>
<keyword evidence="3" id="KW-0804">Transcription</keyword>
<evidence type="ECO:0000313" key="6">
    <source>
        <dbReference type="Proteomes" id="UP000600247"/>
    </source>
</evidence>
<dbReference type="InterPro" id="IPR018356">
    <property type="entry name" value="Tscrpt_reg_HTH_DeoR_CS"/>
</dbReference>
<evidence type="ECO:0000259" key="4">
    <source>
        <dbReference type="PROSITE" id="PS51000"/>
    </source>
</evidence>
<dbReference type="Pfam" id="PF00455">
    <property type="entry name" value="DeoRC"/>
    <property type="match status" value="1"/>
</dbReference>
<dbReference type="Proteomes" id="UP000600247">
    <property type="component" value="Unassembled WGS sequence"/>
</dbReference>
<dbReference type="InterPro" id="IPR050313">
    <property type="entry name" value="Carb_Metab_HTH_regulators"/>
</dbReference>
<dbReference type="PROSITE" id="PS00894">
    <property type="entry name" value="HTH_DEOR_1"/>
    <property type="match status" value="1"/>
</dbReference>
<keyword evidence="6" id="KW-1185">Reference proteome</keyword>
<dbReference type="InterPro" id="IPR014036">
    <property type="entry name" value="DeoR-like_C"/>
</dbReference>
<keyword evidence="1" id="KW-0805">Transcription regulation</keyword>
<organism evidence="5 6">
    <name type="scientific">Paenibacillus radicis</name>
    <name type="common">ex Gao et al. 2016</name>
    <dbReference type="NCBI Taxonomy" id="1737354"/>
    <lineage>
        <taxon>Bacteria</taxon>
        <taxon>Bacillati</taxon>
        <taxon>Bacillota</taxon>
        <taxon>Bacilli</taxon>
        <taxon>Bacillales</taxon>
        <taxon>Paenibacillaceae</taxon>
        <taxon>Paenibacillus</taxon>
    </lineage>
</organism>
<dbReference type="SUPFAM" id="SSF46785">
    <property type="entry name" value="Winged helix' DNA-binding domain"/>
    <property type="match status" value="1"/>
</dbReference>
<dbReference type="AlphaFoldDB" id="A0A917GY47"/>
<dbReference type="PRINTS" id="PR00037">
    <property type="entry name" value="HTHLACR"/>
</dbReference>
<evidence type="ECO:0000256" key="2">
    <source>
        <dbReference type="ARBA" id="ARBA00023125"/>
    </source>
</evidence>
<feature type="domain" description="HTH deoR-type" evidence="4">
    <location>
        <begin position="3"/>
        <end position="58"/>
    </location>
</feature>
<protein>
    <submittedName>
        <fullName evidence="5">HTH-type transcriptional regulator YulB</fullName>
    </submittedName>
</protein>
<dbReference type="PROSITE" id="PS51000">
    <property type="entry name" value="HTH_DEOR_2"/>
    <property type="match status" value="1"/>
</dbReference>
<dbReference type="PANTHER" id="PTHR30363:SF44">
    <property type="entry name" value="AGA OPERON TRANSCRIPTIONAL REPRESSOR-RELATED"/>
    <property type="match status" value="1"/>
</dbReference>
<dbReference type="InterPro" id="IPR036390">
    <property type="entry name" value="WH_DNA-bd_sf"/>
</dbReference>
<dbReference type="Gene3D" id="1.10.10.10">
    <property type="entry name" value="Winged helix-like DNA-binding domain superfamily/Winged helix DNA-binding domain"/>
    <property type="match status" value="1"/>
</dbReference>
<dbReference type="Pfam" id="PF08220">
    <property type="entry name" value="HTH_DeoR"/>
    <property type="match status" value="1"/>
</dbReference>
<dbReference type="SMART" id="SM01134">
    <property type="entry name" value="DeoRC"/>
    <property type="match status" value="1"/>
</dbReference>
<dbReference type="GO" id="GO:0003700">
    <property type="term" value="F:DNA-binding transcription factor activity"/>
    <property type="evidence" value="ECO:0007669"/>
    <property type="project" value="InterPro"/>
</dbReference>
<dbReference type="InterPro" id="IPR001034">
    <property type="entry name" value="DeoR_HTH"/>
</dbReference>
<reference evidence="5 6" key="1">
    <citation type="journal article" date="2014" name="Int. J. Syst. Evol. Microbiol.">
        <title>Complete genome sequence of Corynebacterium casei LMG S-19264T (=DSM 44701T), isolated from a smear-ripened cheese.</title>
        <authorList>
            <consortium name="US DOE Joint Genome Institute (JGI-PGF)"/>
            <person name="Walter F."/>
            <person name="Albersmeier A."/>
            <person name="Kalinowski J."/>
            <person name="Ruckert C."/>
        </authorList>
    </citation>
    <scope>NUCLEOTIDE SEQUENCE [LARGE SCALE GENOMIC DNA]</scope>
    <source>
        <strain evidence="5 6">CGMCC 1.15286</strain>
    </source>
</reference>
<dbReference type="SMART" id="SM00420">
    <property type="entry name" value="HTH_DEOR"/>
    <property type="match status" value="1"/>
</dbReference>
<evidence type="ECO:0000313" key="5">
    <source>
        <dbReference type="EMBL" id="GGG60821.1"/>
    </source>
</evidence>
<dbReference type="RefSeq" id="WP_188888112.1">
    <property type="nucleotide sequence ID" value="NZ_BMHY01000002.1"/>
</dbReference>
<dbReference type="GO" id="GO:0003677">
    <property type="term" value="F:DNA binding"/>
    <property type="evidence" value="ECO:0007669"/>
    <property type="project" value="UniProtKB-KW"/>
</dbReference>
<dbReference type="InterPro" id="IPR036388">
    <property type="entry name" value="WH-like_DNA-bd_sf"/>
</dbReference>
<proteinExistence type="predicted"/>
<dbReference type="SUPFAM" id="SSF100950">
    <property type="entry name" value="NagB/RpiA/CoA transferase-like"/>
    <property type="match status" value="1"/>
</dbReference>
<dbReference type="EMBL" id="BMHY01000002">
    <property type="protein sequence ID" value="GGG60821.1"/>
    <property type="molecule type" value="Genomic_DNA"/>
</dbReference>
<sequence length="252" mass="28026">MSISERKLKILHLLQQTGNVRVTELSTLLGVTDETIRKDLDSLSESGKLQRTHGGALPLPEVPMLSPHLEREQTHAELKKEIADIALRQIQPHDTIAMDGSTTVSYLAKIMPDIPLTVVTNSMKTAFELSSREHIHIISVGGVFLRQSYSFHGSLTERILKEYHVHKAFLSCTGLHSDRGFSDSNEAHASVKKRMIEIADDVYYLLDSSKLGVKDLIQIAPIQSHVNVITDTSADPAVMEQLADSGVRWIKE</sequence>
<keyword evidence="2" id="KW-0238">DNA-binding</keyword>
<name>A0A917GY47_9BACL</name>
<dbReference type="PANTHER" id="PTHR30363">
    <property type="entry name" value="HTH-TYPE TRANSCRIPTIONAL REGULATOR SRLR-RELATED"/>
    <property type="match status" value="1"/>
</dbReference>